<gene>
    <name evidence="1" type="ORF">N7G274_003011</name>
</gene>
<dbReference type="PANTHER" id="PTHR14074:SF16">
    <property type="entry name" value="ANTIVIRAL INNATE IMMUNE RESPONSE RECEPTOR RIG-I"/>
    <property type="match status" value="1"/>
</dbReference>
<dbReference type="EMBL" id="JBEFKJ010000009">
    <property type="protein sequence ID" value="KAL2044306.1"/>
    <property type="molecule type" value="Genomic_DNA"/>
</dbReference>
<evidence type="ECO:0000313" key="2">
    <source>
        <dbReference type="Proteomes" id="UP001590950"/>
    </source>
</evidence>
<keyword evidence="2" id="KW-1185">Reference proteome</keyword>
<evidence type="ECO:0008006" key="3">
    <source>
        <dbReference type="Google" id="ProtNLM"/>
    </source>
</evidence>
<dbReference type="InterPro" id="IPR051363">
    <property type="entry name" value="RLR_Helicase"/>
</dbReference>
<organism evidence="1 2">
    <name type="scientific">Stereocaulon virgatum</name>
    <dbReference type="NCBI Taxonomy" id="373712"/>
    <lineage>
        <taxon>Eukaryota</taxon>
        <taxon>Fungi</taxon>
        <taxon>Dikarya</taxon>
        <taxon>Ascomycota</taxon>
        <taxon>Pezizomycotina</taxon>
        <taxon>Lecanoromycetes</taxon>
        <taxon>OSLEUM clade</taxon>
        <taxon>Lecanoromycetidae</taxon>
        <taxon>Lecanorales</taxon>
        <taxon>Lecanorineae</taxon>
        <taxon>Stereocaulaceae</taxon>
        <taxon>Stereocaulon</taxon>
    </lineage>
</organism>
<dbReference type="SUPFAM" id="SSF52540">
    <property type="entry name" value="P-loop containing nucleoside triphosphate hydrolases"/>
    <property type="match status" value="1"/>
</dbReference>
<dbReference type="Proteomes" id="UP001590950">
    <property type="component" value="Unassembled WGS sequence"/>
</dbReference>
<accession>A0ABR4AFL1</accession>
<evidence type="ECO:0000313" key="1">
    <source>
        <dbReference type="EMBL" id="KAL2044306.1"/>
    </source>
</evidence>
<comment type="caution">
    <text evidence="1">The sequence shown here is derived from an EMBL/GenBank/DDBJ whole genome shotgun (WGS) entry which is preliminary data.</text>
</comment>
<proteinExistence type="predicted"/>
<dbReference type="Gene3D" id="3.40.50.300">
    <property type="entry name" value="P-loop containing nucleotide triphosphate hydrolases"/>
    <property type="match status" value="1"/>
</dbReference>
<name>A0ABR4AFL1_9LECA</name>
<dbReference type="PANTHER" id="PTHR14074">
    <property type="entry name" value="HELICASE WITH DEATH DOMAIN-RELATED"/>
    <property type="match status" value="1"/>
</dbReference>
<protein>
    <recommendedName>
        <fullName evidence="3">Dicer-like protein 1</fullName>
    </recommendedName>
</protein>
<dbReference type="InterPro" id="IPR027417">
    <property type="entry name" value="P-loop_NTPase"/>
</dbReference>
<sequence>MATPLVAPLTPVKSNDVAKTSKDQGHKAVIEATKDGSCPMPLTSKANSHVQSRLPDVVEISSNTLHGHDLGGVMGQYPDDSDSEGEEKLVAETPTHSERKRIQDALFKSYVSTRAAQATKEEVQAILKDANEETLSVRGLIARQDSSVIITDPREYQLELFEKAKKQNIIAVLDTGSGKTLIAVLLLRYILDQELEDRAIGIKRRMSFFLLSEPCQNPHTFGY</sequence>
<reference evidence="1 2" key="1">
    <citation type="submission" date="2024-09" db="EMBL/GenBank/DDBJ databases">
        <title>Rethinking Asexuality: The Enigmatic Case of Functional Sexual Genes in Lepraria (Stereocaulaceae).</title>
        <authorList>
            <person name="Doellman M."/>
            <person name="Sun Y."/>
            <person name="Barcenas-Pena A."/>
            <person name="Lumbsch H.T."/>
            <person name="Grewe F."/>
        </authorList>
    </citation>
    <scope>NUCLEOTIDE SEQUENCE [LARGE SCALE GENOMIC DNA]</scope>
    <source>
        <strain evidence="1 2">Mercado 3170</strain>
    </source>
</reference>